<keyword evidence="1" id="KW-1133">Transmembrane helix</keyword>
<keyword evidence="3" id="KW-1185">Reference proteome</keyword>
<name>A0ABS4VWK1_9PSEU</name>
<accession>A0ABS4VWK1</accession>
<evidence type="ECO:0000313" key="2">
    <source>
        <dbReference type="EMBL" id="MBP2368171.1"/>
    </source>
</evidence>
<evidence type="ECO:0000313" key="3">
    <source>
        <dbReference type="Proteomes" id="UP001519295"/>
    </source>
</evidence>
<feature type="transmembrane region" description="Helical" evidence="1">
    <location>
        <begin position="12"/>
        <end position="31"/>
    </location>
</feature>
<proteinExistence type="predicted"/>
<reference evidence="2 3" key="1">
    <citation type="submission" date="2021-03" db="EMBL/GenBank/DDBJ databases">
        <title>Sequencing the genomes of 1000 actinobacteria strains.</title>
        <authorList>
            <person name="Klenk H.-P."/>
        </authorList>
    </citation>
    <scope>NUCLEOTIDE SEQUENCE [LARGE SCALE GENOMIC DNA]</scope>
    <source>
        <strain evidence="2 3">DSM 45256</strain>
    </source>
</reference>
<comment type="caution">
    <text evidence="2">The sequence shown here is derived from an EMBL/GenBank/DDBJ whole genome shotgun (WGS) entry which is preliminary data.</text>
</comment>
<evidence type="ECO:0000256" key="1">
    <source>
        <dbReference type="SAM" id="Phobius"/>
    </source>
</evidence>
<keyword evidence="1" id="KW-0472">Membrane</keyword>
<protein>
    <submittedName>
        <fullName evidence="2">Nitrate/nitrite transporter NarK</fullName>
    </submittedName>
</protein>
<dbReference type="Proteomes" id="UP001519295">
    <property type="component" value="Unassembled WGS sequence"/>
</dbReference>
<sequence>MLGRLGTALRMPATWQLSYLYAIAFGGFVSGRRT</sequence>
<gene>
    <name evidence="2" type="ORF">JOF36_003867</name>
</gene>
<keyword evidence="1" id="KW-0812">Transmembrane</keyword>
<dbReference type="EMBL" id="JAGINU010000001">
    <property type="protein sequence ID" value="MBP2368171.1"/>
    <property type="molecule type" value="Genomic_DNA"/>
</dbReference>
<organism evidence="2 3">
    <name type="scientific">Pseudonocardia parietis</name>
    <dbReference type="NCBI Taxonomy" id="570936"/>
    <lineage>
        <taxon>Bacteria</taxon>
        <taxon>Bacillati</taxon>
        <taxon>Actinomycetota</taxon>
        <taxon>Actinomycetes</taxon>
        <taxon>Pseudonocardiales</taxon>
        <taxon>Pseudonocardiaceae</taxon>
        <taxon>Pseudonocardia</taxon>
    </lineage>
</organism>